<dbReference type="AlphaFoldDB" id="A0A0G1H0R4"/>
<proteinExistence type="predicted"/>
<evidence type="ECO:0000313" key="5">
    <source>
        <dbReference type="Proteomes" id="UP000034736"/>
    </source>
</evidence>
<dbReference type="GO" id="GO:0003676">
    <property type="term" value="F:nucleic acid binding"/>
    <property type="evidence" value="ECO:0007669"/>
    <property type="project" value="InterPro"/>
</dbReference>
<feature type="domain" description="S1 motif" evidence="3">
    <location>
        <begin position="214"/>
        <end position="281"/>
    </location>
</feature>
<dbReference type="EMBL" id="LCHU01000014">
    <property type="protein sequence ID" value="KKT41006.1"/>
    <property type="molecule type" value="Genomic_DNA"/>
</dbReference>
<dbReference type="FunFam" id="2.40.50.140:FF:000103">
    <property type="entry name" value="protein RRP5 homolog"/>
    <property type="match status" value="1"/>
</dbReference>
<accession>A0A0G1H0R4</accession>
<dbReference type="Proteomes" id="UP000034736">
    <property type="component" value="Unassembled WGS sequence"/>
</dbReference>
<evidence type="ECO:0000259" key="3">
    <source>
        <dbReference type="PROSITE" id="PS50126"/>
    </source>
</evidence>
<sequence length="393" mass="43645">MPTATISTDKDVKINQIMEDLLKSRPRGFLKAGDVVDGEVIKKQGARLYLNLKGFGTGIVYGKEYQNAREIIKTLKTSAVVSGKIVALENEDGFIELSLKEAGSEMIWKEATLIKANQDIIDLKVLDSNKGGLVFEWKSIKGFLPASQLKATHYPRVEGGDKDKISEELKKLVGETLSVTILDFEPKEEKLIFTEKGASGSEEIKKIIEKYKVGDVVEGDITGVVEFGIFIKIEEGLEGLAHISELDWGLVESPSALFKVGDKIKAKIISVESDKISLSVKALKPDPWELNKEKYKKGDIVEGKVLRLNKFGALIFLQAGIYGLAHISEFGTEKRMRELVEAGQTYMFQIAVFHPEDRKLSLSFLGKDGQVPADLKPPKKEEAKEEKKEDESK</sequence>
<dbReference type="InterPro" id="IPR012340">
    <property type="entry name" value="NA-bd_OB-fold"/>
</dbReference>
<comment type="function">
    <text evidence="1">Binds mRNA; thus facilitating recognition of the initiation point. It is needed to translate mRNA with a short Shine-Dalgarno (SD) purine-rich sequence.</text>
</comment>
<evidence type="ECO:0000256" key="2">
    <source>
        <dbReference type="SAM" id="MobiDB-lite"/>
    </source>
</evidence>
<feature type="domain" description="S1 motif" evidence="3">
    <location>
        <begin position="298"/>
        <end position="365"/>
    </location>
</feature>
<feature type="compositionally biased region" description="Basic and acidic residues" evidence="2">
    <location>
        <begin position="376"/>
        <end position="393"/>
    </location>
</feature>
<dbReference type="Gene3D" id="2.40.50.140">
    <property type="entry name" value="Nucleic acid-binding proteins"/>
    <property type="match status" value="3"/>
</dbReference>
<dbReference type="PATRIC" id="fig|1618647.3.peg.579"/>
<name>A0A0G1H0R4_9BACT</name>
<comment type="caution">
    <text evidence="4">The sequence shown here is derived from an EMBL/GenBank/DDBJ whole genome shotgun (WGS) entry which is preliminary data.</text>
</comment>
<gene>
    <name evidence="4" type="ORF">UW30_C0014G0015</name>
</gene>
<feature type="domain" description="S1 motif" evidence="3">
    <location>
        <begin position="118"/>
        <end position="196"/>
    </location>
</feature>
<dbReference type="SMART" id="SM00316">
    <property type="entry name" value="S1"/>
    <property type="match status" value="4"/>
</dbReference>
<reference evidence="4 5" key="1">
    <citation type="journal article" date="2015" name="Nature">
        <title>rRNA introns, odd ribosomes, and small enigmatic genomes across a large radiation of phyla.</title>
        <authorList>
            <person name="Brown C.T."/>
            <person name="Hug L.A."/>
            <person name="Thomas B.C."/>
            <person name="Sharon I."/>
            <person name="Castelle C.J."/>
            <person name="Singh A."/>
            <person name="Wilkins M.J."/>
            <person name="Williams K.H."/>
            <person name="Banfield J.F."/>
        </authorList>
    </citation>
    <scope>NUCLEOTIDE SEQUENCE [LARGE SCALE GENOMIC DNA]</scope>
</reference>
<dbReference type="InterPro" id="IPR052757">
    <property type="entry name" value="Ribosomal_protein_S1"/>
</dbReference>
<organism evidence="4 5">
    <name type="scientific">Candidatus Giovannonibacteria bacterium GW2011_GWA2_44_13b</name>
    <dbReference type="NCBI Taxonomy" id="1618647"/>
    <lineage>
        <taxon>Bacteria</taxon>
        <taxon>Candidatus Giovannoniibacteriota</taxon>
    </lineage>
</organism>
<feature type="domain" description="S1 motif" evidence="3">
    <location>
        <begin position="33"/>
        <end position="100"/>
    </location>
</feature>
<dbReference type="PANTHER" id="PTHR47559:SF1">
    <property type="entry name" value="OS03G0844900 PROTEIN"/>
    <property type="match status" value="1"/>
</dbReference>
<dbReference type="PANTHER" id="PTHR47559">
    <property type="entry name" value="OS03G0844900 PROTEIN"/>
    <property type="match status" value="1"/>
</dbReference>
<evidence type="ECO:0000256" key="1">
    <source>
        <dbReference type="ARBA" id="ARBA00025604"/>
    </source>
</evidence>
<dbReference type="Pfam" id="PF00575">
    <property type="entry name" value="S1"/>
    <property type="match status" value="2"/>
</dbReference>
<protein>
    <submittedName>
        <fullName evidence="4">RNA binding S1 domain protein</fullName>
    </submittedName>
</protein>
<dbReference type="STRING" id="1618647.UW30_C0014G0015"/>
<dbReference type="InterPro" id="IPR003029">
    <property type="entry name" value="S1_domain"/>
</dbReference>
<evidence type="ECO:0000313" key="4">
    <source>
        <dbReference type="EMBL" id="KKT41006.1"/>
    </source>
</evidence>
<dbReference type="PROSITE" id="PS50126">
    <property type="entry name" value="S1"/>
    <property type="match status" value="4"/>
</dbReference>
<feature type="region of interest" description="Disordered" evidence="2">
    <location>
        <begin position="364"/>
        <end position="393"/>
    </location>
</feature>
<dbReference type="SUPFAM" id="SSF50249">
    <property type="entry name" value="Nucleic acid-binding proteins"/>
    <property type="match status" value="4"/>
</dbReference>